<reference evidence="2" key="1">
    <citation type="journal article" date="2019" name="Sci. Rep.">
        <title>Draft genome of Tanacetum cinerariifolium, the natural source of mosquito coil.</title>
        <authorList>
            <person name="Yamashiro T."/>
            <person name="Shiraishi A."/>
            <person name="Satake H."/>
            <person name="Nakayama K."/>
        </authorList>
    </citation>
    <scope>NUCLEOTIDE SEQUENCE</scope>
</reference>
<name>A0A699JGR7_TANCI</name>
<feature type="region of interest" description="Disordered" evidence="1">
    <location>
        <begin position="57"/>
        <end position="79"/>
    </location>
</feature>
<proteinExistence type="predicted"/>
<dbReference type="AlphaFoldDB" id="A0A699JGR7"/>
<organism evidence="2">
    <name type="scientific">Tanacetum cinerariifolium</name>
    <name type="common">Dalmatian daisy</name>
    <name type="synonym">Chrysanthemum cinerariifolium</name>
    <dbReference type="NCBI Taxonomy" id="118510"/>
    <lineage>
        <taxon>Eukaryota</taxon>
        <taxon>Viridiplantae</taxon>
        <taxon>Streptophyta</taxon>
        <taxon>Embryophyta</taxon>
        <taxon>Tracheophyta</taxon>
        <taxon>Spermatophyta</taxon>
        <taxon>Magnoliopsida</taxon>
        <taxon>eudicotyledons</taxon>
        <taxon>Gunneridae</taxon>
        <taxon>Pentapetalae</taxon>
        <taxon>asterids</taxon>
        <taxon>campanulids</taxon>
        <taxon>Asterales</taxon>
        <taxon>Asteraceae</taxon>
        <taxon>Asteroideae</taxon>
        <taxon>Anthemideae</taxon>
        <taxon>Anthemidinae</taxon>
        <taxon>Tanacetum</taxon>
    </lineage>
</organism>
<protein>
    <submittedName>
        <fullName evidence="2">Uncharacterized protein</fullName>
    </submittedName>
</protein>
<sequence length="119" mass="13066">MVGEQIVVPAIKEVVEPIAKVDKEQVITLMADMEEEQMDVPMIDMEEDLAVLFGENDDFENDSEGVDEEEAWEVGGPSTTVAEGPYFPHLAPGLSVPPFMIEDLSTCLGNLGYGHRQLV</sequence>
<evidence type="ECO:0000313" key="2">
    <source>
        <dbReference type="EMBL" id="GFA30743.1"/>
    </source>
</evidence>
<feature type="compositionally biased region" description="Acidic residues" evidence="1">
    <location>
        <begin position="57"/>
        <end position="72"/>
    </location>
</feature>
<dbReference type="EMBL" id="BKCJ010401919">
    <property type="protein sequence ID" value="GFA30743.1"/>
    <property type="molecule type" value="Genomic_DNA"/>
</dbReference>
<comment type="caution">
    <text evidence="2">The sequence shown here is derived from an EMBL/GenBank/DDBJ whole genome shotgun (WGS) entry which is preliminary data.</text>
</comment>
<evidence type="ECO:0000256" key="1">
    <source>
        <dbReference type="SAM" id="MobiDB-lite"/>
    </source>
</evidence>
<accession>A0A699JGR7</accession>
<gene>
    <name evidence="2" type="ORF">Tci_602715</name>
</gene>